<evidence type="ECO:0000313" key="3">
    <source>
        <dbReference type="EMBL" id="GAA5023896.1"/>
    </source>
</evidence>
<keyword evidence="4" id="KW-1185">Reference proteome</keyword>
<evidence type="ECO:0000256" key="1">
    <source>
        <dbReference type="SAM" id="MobiDB-lite"/>
    </source>
</evidence>
<dbReference type="SMART" id="SM00530">
    <property type="entry name" value="HTH_XRE"/>
    <property type="match status" value="1"/>
</dbReference>
<dbReference type="CDD" id="cd00093">
    <property type="entry name" value="HTH_XRE"/>
    <property type="match status" value="1"/>
</dbReference>
<dbReference type="Pfam" id="PF17765">
    <property type="entry name" value="MLTR_LBD"/>
    <property type="match status" value="1"/>
</dbReference>
<dbReference type="PANTHER" id="PTHR35010:SF2">
    <property type="entry name" value="BLL4672 PROTEIN"/>
    <property type="match status" value="1"/>
</dbReference>
<dbReference type="Gene3D" id="3.30.450.180">
    <property type="match status" value="1"/>
</dbReference>
<dbReference type="PROSITE" id="PS50943">
    <property type="entry name" value="HTH_CROC1"/>
    <property type="match status" value="1"/>
</dbReference>
<name>A0ABP9JA36_9MICO</name>
<dbReference type="PANTHER" id="PTHR35010">
    <property type="entry name" value="BLL4672 PROTEIN-RELATED"/>
    <property type="match status" value="1"/>
</dbReference>
<protein>
    <recommendedName>
        <fullName evidence="2">HTH cro/C1-type domain-containing protein</fullName>
    </recommendedName>
</protein>
<dbReference type="InterPro" id="IPR041413">
    <property type="entry name" value="MLTR_LBD"/>
</dbReference>
<dbReference type="InterPro" id="IPR010982">
    <property type="entry name" value="Lambda_DNA-bd_dom_sf"/>
</dbReference>
<dbReference type="RefSeq" id="WP_345506889.1">
    <property type="nucleotide sequence ID" value="NZ_BAABIW010000010.1"/>
</dbReference>
<dbReference type="SUPFAM" id="SSF47413">
    <property type="entry name" value="lambda repressor-like DNA-binding domains"/>
    <property type="match status" value="1"/>
</dbReference>
<evidence type="ECO:0000259" key="2">
    <source>
        <dbReference type="PROSITE" id="PS50943"/>
    </source>
</evidence>
<feature type="domain" description="HTH cro/C1-type" evidence="2">
    <location>
        <begin position="190"/>
        <end position="240"/>
    </location>
</feature>
<sequence>MEPHAETPLQPVREPSRPSDSNGAPTDVPLRDRVLAQGERPSGQQPVRLAQALRGSDLVRVRAPTTPLDLERPVGGQERLRTRLPRRDHALLDDEPRTVTRREVLDAAVVEAVVRVPRSGLTGGAEPETLIGSRFTAHAAAAARPPRDGLPRLVAMVERAAFGEFLRARRERLSPEDVGLPRGPRRRVDGLRREEVAALAGISPDYYMRLEQGRDHTPSTQVVNAIAGALRLDAPTTAYLHRLTHGAGRRHRTRPRALAPGLRDLLLTLEGTVSAFVQDEVFEVVEANALATALCPAFATGVNLIRATFTEPAVRMLYDDWETVSREAVAGLRATAGAEAENARLTDLVDELSQASPEFRQLWNLHEVVPKLAGRRMMHHPVVGTLRLHHEKLPVPGSGGLMLVLHHPEPGDAAFRSLVRTVAH</sequence>
<dbReference type="Gene3D" id="1.10.260.40">
    <property type="entry name" value="lambda repressor-like DNA-binding domains"/>
    <property type="match status" value="1"/>
</dbReference>
<reference evidence="4" key="1">
    <citation type="journal article" date="2019" name="Int. J. Syst. Evol. Microbiol.">
        <title>The Global Catalogue of Microorganisms (GCM) 10K type strain sequencing project: providing services to taxonomists for standard genome sequencing and annotation.</title>
        <authorList>
            <consortium name="The Broad Institute Genomics Platform"/>
            <consortium name="The Broad Institute Genome Sequencing Center for Infectious Disease"/>
            <person name="Wu L."/>
            <person name="Ma J."/>
        </authorList>
    </citation>
    <scope>NUCLEOTIDE SEQUENCE [LARGE SCALE GENOMIC DNA]</scope>
    <source>
        <strain evidence="4">JCM 17687</strain>
    </source>
</reference>
<feature type="region of interest" description="Disordered" evidence="1">
    <location>
        <begin position="1"/>
        <end position="46"/>
    </location>
</feature>
<comment type="caution">
    <text evidence="3">The sequence shown here is derived from an EMBL/GenBank/DDBJ whole genome shotgun (WGS) entry which is preliminary data.</text>
</comment>
<dbReference type="Pfam" id="PF13560">
    <property type="entry name" value="HTH_31"/>
    <property type="match status" value="1"/>
</dbReference>
<organism evidence="3 4">
    <name type="scientific">Terrabacter aeriphilus</name>
    <dbReference type="NCBI Taxonomy" id="515662"/>
    <lineage>
        <taxon>Bacteria</taxon>
        <taxon>Bacillati</taxon>
        <taxon>Actinomycetota</taxon>
        <taxon>Actinomycetes</taxon>
        <taxon>Micrococcales</taxon>
        <taxon>Intrasporangiaceae</taxon>
        <taxon>Terrabacter</taxon>
    </lineage>
</organism>
<proteinExistence type="predicted"/>
<evidence type="ECO:0000313" key="4">
    <source>
        <dbReference type="Proteomes" id="UP001500427"/>
    </source>
</evidence>
<accession>A0ABP9JA36</accession>
<dbReference type="Proteomes" id="UP001500427">
    <property type="component" value="Unassembled WGS sequence"/>
</dbReference>
<dbReference type="InterPro" id="IPR001387">
    <property type="entry name" value="Cro/C1-type_HTH"/>
</dbReference>
<dbReference type="EMBL" id="BAABIW010000010">
    <property type="protein sequence ID" value="GAA5023896.1"/>
    <property type="molecule type" value="Genomic_DNA"/>
</dbReference>
<gene>
    <name evidence="3" type="ORF">GCM10023258_15570</name>
</gene>